<evidence type="ECO:0000313" key="3">
    <source>
        <dbReference type="EMBL" id="TXB63809.1"/>
    </source>
</evidence>
<evidence type="ECO:0000259" key="2">
    <source>
        <dbReference type="Pfam" id="PF13439"/>
    </source>
</evidence>
<dbReference type="InterPro" id="IPR001296">
    <property type="entry name" value="Glyco_trans_1"/>
</dbReference>
<dbReference type="Gene3D" id="3.40.50.2000">
    <property type="entry name" value="Glycogen Phosphorylase B"/>
    <property type="match status" value="2"/>
</dbReference>
<protein>
    <submittedName>
        <fullName evidence="3">Glycosyltransferase family 4 protein</fullName>
    </submittedName>
</protein>
<keyword evidence="3" id="KW-0808">Transferase</keyword>
<feature type="domain" description="Glycosyl transferase family 1" evidence="1">
    <location>
        <begin position="172"/>
        <end position="301"/>
    </location>
</feature>
<dbReference type="OrthoDB" id="9801573at2"/>
<dbReference type="Pfam" id="PF13439">
    <property type="entry name" value="Glyco_transf_4"/>
    <property type="match status" value="1"/>
</dbReference>
<evidence type="ECO:0000313" key="4">
    <source>
        <dbReference type="Proteomes" id="UP000321580"/>
    </source>
</evidence>
<dbReference type="Pfam" id="PF00534">
    <property type="entry name" value="Glycos_transf_1"/>
    <property type="match status" value="1"/>
</dbReference>
<dbReference type="InterPro" id="IPR028098">
    <property type="entry name" value="Glyco_trans_4-like_N"/>
</dbReference>
<name>A0A5C6RPB1_9BACT</name>
<dbReference type="SUPFAM" id="SSF53756">
    <property type="entry name" value="UDP-Glycosyltransferase/glycogen phosphorylase"/>
    <property type="match status" value="1"/>
</dbReference>
<dbReference type="EMBL" id="VOOR01000013">
    <property type="protein sequence ID" value="TXB63809.1"/>
    <property type="molecule type" value="Genomic_DNA"/>
</dbReference>
<evidence type="ECO:0000259" key="1">
    <source>
        <dbReference type="Pfam" id="PF00534"/>
    </source>
</evidence>
<dbReference type="PANTHER" id="PTHR45947">
    <property type="entry name" value="SULFOQUINOVOSYL TRANSFERASE SQD2"/>
    <property type="match status" value="1"/>
</dbReference>
<dbReference type="GO" id="GO:0016757">
    <property type="term" value="F:glycosyltransferase activity"/>
    <property type="evidence" value="ECO:0007669"/>
    <property type="project" value="InterPro"/>
</dbReference>
<accession>A0A5C6RPB1</accession>
<dbReference type="PANTHER" id="PTHR45947:SF3">
    <property type="entry name" value="SULFOQUINOVOSYL TRANSFERASE SQD2"/>
    <property type="match status" value="1"/>
</dbReference>
<keyword evidence="4" id="KW-1185">Reference proteome</keyword>
<dbReference type="Proteomes" id="UP000321580">
    <property type="component" value="Unassembled WGS sequence"/>
</dbReference>
<organism evidence="3 4">
    <name type="scientific">Phaeodactylibacter luteus</name>
    <dbReference type="NCBI Taxonomy" id="1564516"/>
    <lineage>
        <taxon>Bacteria</taxon>
        <taxon>Pseudomonadati</taxon>
        <taxon>Bacteroidota</taxon>
        <taxon>Saprospiria</taxon>
        <taxon>Saprospirales</taxon>
        <taxon>Haliscomenobacteraceae</taxon>
        <taxon>Phaeodactylibacter</taxon>
    </lineage>
</organism>
<feature type="domain" description="Glycosyltransferase subfamily 4-like N-terminal" evidence="2">
    <location>
        <begin position="18"/>
        <end position="95"/>
    </location>
</feature>
<sequence length="340" mass="38467">MKILIPVDPEIPVPPKLYGGVERLVDGLINAYVERGHEVVLLAHAESTNPKAKRYAWKNTSSRGLRNTLQNAFTLLRVYHLEKPDVIHSFGRLMYLYPTLMTSKVGFLMTYGRFISPKSTGLMSFLFGKRANFTAAAGHMLNHLQHYQHKFTPVYNFTLTDYFVPDDTVAKEHVMFLGRIEDIKGTKECIASALATHTKLIIAGNIQPGHDAYFAEHIKPHLEHPLIEYVGPVDDEQKKYYLQRSKAFLFPIKWEEPFGIVMAEAMACGTPVIAFKRGSVPEVVKDGETGYIVNDVPGMIDAIEKVDEIDRTVVRQDCEQRFSLAVIAEQYLDLLAQIKL</sequence>
<dbReference type="InterPro" id="IPR050194">
    <property type="entry name" value="Glycosyltransferase_grp1"/>
</dbReference>
<comment type="caution">
    <text evidence="3">The sequence shown here is derived from an EMBL/GenBank/DDBJ whole genome shotgun (WGS) entry which is preliminary data.</text>
</comment>
<proteinExistence type="predicted"/>
<gene>
    <name evidence="3" type="ORF">FRY97_08310</name>
</gene>
<reference evidence="3 4" key="1">
    <citation type="submission" date="2019-08" db="EMBL/GenBank/DDBJ databases">
        <title>Genome of Phaeodactylibacter luteus.</title>
        <authorList>
            <person name="Bowman J.P."/>
        </authorList>
    </citation>
    <scope>NUCLEOTIDE SEQUENCE [LARGE SCALE GENOMIC DNA]</scope>
    <source>
        <strain evidence="3 4">KCTC 42180</strain>
    </source>
</reference>
<dbReference type="AlphaFoldDB" id="A0A5C6RPB1"/>
<dbReference type="RefSeq" id="WP_147166985.1">
    <property type="nucleotide sequence ID" value="NZ_VOOR01000013.1"/>
</dbReference>